<dbReference type="EMBL" id="JROO01000006">
    <property type="protein sequence ID" value="KIH99969.1"/>
    <property type="molecule type" value="Genomic_DNA"/>
</dbReference>
<sequence>MPRRMNLIFDADDTLWECNILFEQAIEEFVDYVAHPELSRGQVRAALTEIERENSAAYGYGARVFERSLGDCLVRLRPGTPLSDADRAYLHRLCQRIVEGETILLEGVLETLHTLRERHPLYLLTKGHRQDQQDKIDRSGLASLFSGTGIVPEKDPGAYRDFGRTHGLDPEHTWMIGNSVRSDVLPALEAGLGAVLVPHPATWVLEHAEPPTDHERYREVTPIRRLVEIF</sequence>
<dbReference type="STRING" id="183763.LP52_03085"/>
<keyword evidence="1 2" id="KW-0378">Hydrolase</keyword>
<dbReference type="AlphaFoldDB" id="A0A0C2FKX8"/>
<evidence type="ECO:0000313" key="2">
    <source>
        <dbReference type="EMBL" id="KIH99969.1"/>
    </source>
</evidence>
<dbReference type="InterPro" id="IPR051540">
    <property type="entry name" value="S-2-haloacid_dehalogenase"/>
</dbReference>
<dbReference type="Gene3D" id="3.40.50.1000">
    <property type="entry name" value="HAD superfamily/HAD-like"/>
    <property type="match status" value="1"/>
</dbReference>
<gene>
    <name evidence="2" type="ORF">LP52_03085</name>
</gene>
<comment type="caution">
    <text evidence="2">The sequence shown here is derived from an EMBL/GenBank/DDBJ whole genome shotgun (WGS) entry which is preliminary data.</text>
</comment>
<protein>
    <submittedName>
        <fullName evidence="2">Hydrolase</fullName>
    </submittedName>
</protein>
<dbReference type="InterPro" id="IPR023214">
    <property type="entry name" value="HAD_sf"/>
</dbReference>
<proteinExistence type="predicted"/>
<dbReference type="InterPro" id="IPR036412">
    <property type="entry name" value="HAD-like_sf"/>
</dbReference>
<dbReference type="Pfam" id="PF00702">
    <property type="entry name" value="Hydrolase"/>
    <property type="match status" value="1"/>
</dbReference>
<dbReference type="GO" id="GO:0016787">
    <property type="term" value="F:hydrolase activity"/>
    <property type="evidence" value="ECO:0007669"/>
    <property type="project" value="UniProtKB-KW"/>
</dbReference>
<dbReference type="InterPro" id="IPR023198">
    <property type="entry name" value="PGP-like_dom2"/>
</dbReference>
<dbReference type="Gene3D" id="1.10.150.240">
    <property type="entry name" value="Putative phosphatase, domain 2"/>
    <property type="match status" value="1"/>
</dbReference>
<dbReference type="OrthoDB" id="3680851at2"/>
<evidence type="ECO:0000313" key="3">
    <source>
        <dbReference type="Proteomes" id="UP000031675"/>
    </source>
</evidence>
<dbReference type="RefSeq" id="WP_040270603.1">
    <property type="nucleotide sequence ID" value="NZ_JROO01000006.1"/>
</dbReference>
<keyword evidence="3" id="KW-1185">Reference proteome</keyword>
<organism evidence="2 3">
    <name type="scientific">Streptomonospora alba</name>
    <dbReference type="NCBI Taxonomy" id="183763"/>
    <lineage>
        <taxon>Bacteria</taxon>
        <taxon>Bacillati</taxon>
        <taxon>Actinomycetota</taxon>
        <taxon>Actinomycetes</taxon>
        <taxon>Streptosporangiales</taxon>
        <taxon>Nocardiopsidaceae</taxon>
        <taxon>Streptomonospora</taxon>
    </lineage>
</organism>
<dbReference type="SUPFAM" id="SSF56784">
    <property type="entry name" value="HAD-like"/>
    <property type="match status" value="1"/>
</dbReference>
<dbReference type="SFLD" id="SFLDS00003">
    <property type="entry name" value="Haloacid_Dehalogenase"/>
    <property type="match status" value="1"/>
</dbReference>
<dbReference type="SFLD" id="SFLDG01129">
    <property type="entry name" value="C1.5:_HAD__Beta-PGM__Phosphata"/>
    <property type="match status" value="1"/>
</dbReference>
<dbReference type="PANTHER" id="PTHR43316">
    <property type="entry name" value="HYDROLASE, HALOACID DELAHOGENASE-RELATED"/>
    <property type="match status" value="1"/>
</dbReference>
<evidence type="ECO:0000256" key="1">
    <source>
        <dbReference type="ARBA" id="ARBA00022801"/>
    </source>
</evidence>
<name>A0A0C2FKX8_9ACTN</name>
<dbReference type="PANTHER" id="PTHR43316:SF8">
    <property type="entry name" value="HAD FAMILY HYDROLASE"/>
    <property type="match status" value="1"/>
</dbReference>
<accession>A0A0C2FKX8</accession>
<dbReference type="Proteomes" id="UP000031675">
    <property type="component" value="Unassembled WGS sequence"/>
</dbReference>
<reference evidence="3" key="1">
    <citation type="journal article" date="2015" name="Chem. Biol.">
        <title>Structure, bioactivity, and resistance mechanism of streptomonomicin, an unusual lasso Peptide from an understudied halophilic actinomycete.</title>
        <authorList>
            <person name="Metelev M."/>
            <person name="Tietz J.I."/>
            <person name="Melby J.O."/>
            <person name="Blair P.M."/>
            <person name="Zhu L."/>
            <person name="Livnat I."/>
            <person name="Severinov K."/>
            <person name="Mitchell D.A."/>
        </authorList>
    </citation>
    <scope>NUCLEOTIDE SEQUENCE [LARGE SCALE GENOMIC DNA]</scope>
    <source>
        <strain evidence="3">YIM 90003</strain>
    </source>
</reference>